<dbReference type="PANTHER" id="PTHR45947:SF3">
    <property type="entry name" value="SULFOQUINOVOSYL TRANSFERASE SQD2"/>
    <property type="match status" value="1"/>
</dbReference>
<evidence type="ECO:0000259" key="1">
    <source>
        <dbReference type="Pfam" id="PF00534"/>
    </source>
</evidence>
<dbReference type="PANTHER" id="PTHR45947">
    <property type="entry name" value="SULFOQUINOVOSYL TRANSFERASE SQD2"/>
    <property type="match status" value="1"/>
</dbReference>
<dbReference type="Pfam" id="PF13439">
    <property type="entry name" value="Glyco_transf_4"/>
    <property type="match status" value="1"/>
</dbReference>
<dbReference type="CDD" id="cd03812">
    <property type="entry name" value="GT4_CapH-like"/>
    <property type="match status" value="1"/>
</dbReference>
<dbReference type="GO" id="GO:0016757">
    <property type="term" value="F:glycosyltransferase activity"/>
    <property type="evidence" value="ECO:0007669"/>
    <property type="project" value="UniProtKB-KW"/>
</dbReference>
<proteinExistence type="predicted"/>
<evidence type="ECO:0000313" key="3">
    <source>
        <dbReference type="EMBL" id="MDR7073369.1"/>
    </source>
</evidence>
<dbReference type="EMBL" id="JAVDWA010000003">
    <property type="protein sequence ID" value="MDR7073369.1"/>
    <property type="molecule type" value="Genomic_DNA"/>
</dbReference>
<dbReference type="InterPro" id="IPR001296">
    <property type="entry name" value="Glyco_trans_1"/>
</dbReference>
<keyword evidence="4" id="KW-1185">Reference proteome</keyword>
<sequence>MNNDEPIKILHVVGAMNRAGTETMLMNIYRNIDRNKVQFDFISYSQKGAHYDEEIKSLGGNVIRIPRTLSIKEHYQAIKIHGPYHAVHAHTLFHCGIAIIAAVLAGVKIRISHAHTTLDHNKSLIRKIYFHFMRFIINHLSTNLLACSNGAGTYLFGKKALLNEKYTYIPNVIDYSRFLNVPISDVKCFKDEESLDKSLVIGHIGRFIEAKNHMFLLEILKQVIKNDPTIKLLLVGDGDLRNHIEEQAKKDGIYEQINFVGVKDNIPTMLHSMDVFVFPSLYEGLGLVLLEAQACGVPCIVSEAIQPEADLKMGLVTKLPLAKGSEVWADNIIEIAGKKEKDINKIIQCFDDNGYSLTEGISRLFAIYKTNDGEVYERAANSFI</sequence>
<reference evidence="3 4" key="1">
    <citation type="submission" date="2023-07" db="EMBL/GenBank/DDBJ databases">
        <title>Sorghum-associated microbial communities from plants grown in Nebraska, USA.</title>
        <authorList>
            <person name="Schachtman D."/>
        </authorList>
    </citation>
    <scope>NUCLEOTIDE SEQUENCE [LARGE SCALE GENOMIC DNA]</scope>
    <source>
        <strain evidence="3 4">BE211</strain>
    </source>
</reference>
<protein>
    <submittedName>
        <fullName evidence="3">Glycosyltransferase EpsF</fullName>
        <ecNumber evidence="3">2.4.-.-</ecNumber>
    </submittedName>
</protein>
<organism evidence="3 4">
    <name type="scientific">Fictibacillus barbaricus</name>
    <dbReference type="NCBI Taxonomy" id="182136"/>
    <lineage>
        <taxon>Bacteria</taxon>
        <taxon>Bacillati</taxon>
        <taxon>Bacillota</taxon>
        <taxon>Bacilli</taxon>
        <taxon>Bacillales</taxon>
        <taxon>Fictibacillaceae</taxon>
        <taxon>Fictibacillus</taxon>
    </lineage>
</organism>
<dbReference type="InterPro" id="IPR050194">
    <property type="entry name" value="Glycosyltransferase_grp1"/>
</dbReference>
<dbReference type="Proteomes" id="UP001258181">
    <property type="component" value="Unassembled WGS sequence"/>
</dbReference>
<accession>A0ABU1U1L9</accession>
<comment type="caution">
    <text evidence="3">The sequence shown here is derived from an EMBL/GenBank/DDBJ whole genome shotgun (WGS) entry which is preliminary data.</text>
</comment>
<keyword evidence="3" id="KW-0808">Transferase</keyword>
<name>A0ABU1U1L9_9BACL</name>
<evidence type="ECO:0000313" key="4">
    <source>
        <dbReference type="Proteomes" id="UP001258181"/>
    </source>
</evidence>
<gene>
    <name evidence="3" type="ORF">J2X07_002355</name>
</gene>
<dbReference type="EC" id="2.4.-.-" evidence="3"/>
<dbReference type="RefSeq" id="WP_310258867.1">
    <property type="nucleotide sequence ID" value="NZ_JAVDWA010000003.1"/>
</dbReference>
<feature type="domain" description="Glycosyl transferase family 1" evidence="1">
    <location>
        <begin position="191"/>
        <end position="309"/>
    </location>
</feature>
<dbReference type="Gene3D" id="3.40.50.2000">
    <property type="entry name" value="Glycogen Phosphorylase B"/>
    <property type="match status" value="2"/>
</dbReference>
<keyword evidence="3" id="KW-0328">Glycosyltransferase</keyword>
<dbReference type="Pfam" id="PF00534">
    <property type="entry name" value="Glycos_transf_1"/>
    <property type="match status" value="1"/>
</dbReference>
<dbReference type="InterPro" id="IPR028098">
    <property type="entry name" value="Glyco_trans_4-like_N"/>
</dbReference>
<dbReference type="SUPFAM" id="SSF53756">
    <property type="entry name" value="UDP-Glycosyltransferase/glycogen phosphorylase"/>
    <property type="match status" value="1"/>
</dbReference>
<evidence type="ECO:0000259" key="2">
    <source>
        <dbReference type="Pfam" id="PF13439"/>
    </source>
</evidence>
<feature type="domain" description="Glycosyltransferase subfamily 4-like N-terminal" evidence="2">
    <location>
        <begin position="20"/>
        <end position="177"/>
    </location>
</feature>